<evidence type="ECO:0000259" key="1">
    <source>
        <dbReference type="Pfam" id="PF13304"/>
    </source>
</evidence>
<organism evidence="2">
    <name type="scientific">Streptococcus suis</name>
    <dbReference type="NCBI Taxonomy" id="1307"/>
    <lineage>
        <taxon>Bacteria</taxon>
        <taxon>Bacillati</taxon>
        <taxon>Bacillota</taxon>
        <taxon>Bacilli</taxon>
        <taxon>Lactobacillales</taxon>
        <taxon>Streptococcaceae</taxon>
        <taxon>Streptococcus</taxon>
    </lineage>
</organism>
<dbReference type="RefSeq" id="WP_100664872.1">
    <property type="nucleotide sequence ID" value="NZ_CP024974.1"/>
</dbReference>
<protein>
    <recommendedName>
        <fullName evidence="1">ATPase AAA-type core domain-containing protein</fullName>
    </recommendedName>
</protein>
<reference evidence="2" key="1">
    <citation type="journal article" date="2015" name="Appl. Environ. Microbiol.">
        <title>Novel Variant Serotype of Streptococcus suis Isolated from Piglets with Meningitis.</title>
        <authorList>
            <person name="Pan Z."/>
            <person name="Ma J."/>
            <person name="Dong W."/>
            <person name="Song W."/>
            <person name="Wang K."/>
            <person name="Lu C."/>
            <person name="Yao H."/>
        </authorList>
    </citation>
    <scope>NUCLEOTIDE SEQUENCE</scope>
    <source>
        <strain evidence="2">CZ130302</strain>
    </source>
</reference>
<name>A0A0A7P9Y4_STRSU</name>
<dbReference type="PANTHER" id="PTHR40396:SF1">
    <property type="entry name" value="ATPASE AAA-TYPE CORE DOMAIN-CONTAINING PROTEIN"/>
    <property type="match status" value="1"/>
</dbReference>
<evidence type="ECO:0000313" key="2">
    <source>
        <dbReference type="EMBL" id="AJA01387.1"/>
    </source>
</evidence>
<gene>
    <name evidence="2" type="primary">chzV</name>
</gene>
<proteinExistence type="predicted"/>
<dbReference type="SUPFAM" id="SSF52540">
    <property type="entry name" value="P-loop containing nucleoside triphosphate hydrolases"/>
    <property type="match status" value="1"/>
</dbReference>
<dbReference type="Pfam" id="PF13304">
    <property type="entry name" value="AAA_21"/>
    <property type="match status" value="1"/>
</dbReference>
<dbReference type="GO" id="GO:0016887">
    <property type="term" value="F:ATP hydrolysis activity"/>
    <property type="evidence" value="ECO:0007669"/>
    <property type="project" value="InterPro"/>
</dbReference>
<feature type="domain" description="ATPase AAA-type core" evidence="1">
    <location>
        <begin position="33"/>
        <end position="381"/>
    </location>
</feature>
<dbReference type="InterPro" id="IPR027417">
    <property type="entry name" value="P-loop_NTPase"/>
</dbReference>
<dbReference type="EMBL" id="KJ669337">
    <property type="protein sequence ID" value="AJA01387.1"/>
    <property type="molecule type" value="Genomic_DNA"/>
</dbReference>
<dbReference type="Gene3D" id="3.40.50.300">
    <property type="entry name" value="P-loop containing nucleotide triphosphate hydrolases"/>
    <property type="match status" value="2"/>
</dbReference>
<dbReference type="GO" id="GO:0005524">
    <property type="term" value="F:ATP binding"/>
    <property type="evidence" value="ECO:0007669"/>
    <property type="project" value="InterPro"/>
</dbReference>
<dbReference type="InterPro" id="IPR003959">
    <property type="entry name" value="ATPase_AAA_core"/>
</dbReference>
<dbReference type="PANTHER" id="PTHR40396">
    <property type="entry name" value="ATPASE-LIKE PROTEIN"/>
    <property type="match status" value="1"/>
</dbReference>
<dbReference type="AlphaFoldDB" id="A0A0A7P9Y4"/>
<sequence>MSIKLRELTIKHLKNVDYGNIKFWDNNGFVNVLGIYGQNGSGKTTVVDAMEIIKQLIAGRPIPDNSWGIFNTDNEKNELPSILIEIEDEDNLVLRYKVEFISNESTNEQTVFVAKESISYKSLKPYERFKSLYEFSILNILDNPEQNAGMLKSRTKILSNDAIEFLTNSSMREYSSYLFSKNFTTRIERSEGNLTEKEVISIFKKFGEHIRIYTQQSANMIGMGTMPININYQDGDYGFQGTLPAILSKGGFPVPREIIPIYEETIKYMNEIIPTIIPNLTIEMNISDTSTNQNGTQLDTVHFFANRNGKVFSLIHESEGIKKIISMIGVIAEVFNQPDTVAVIDELDSGIFEYLLGELIEIFSKDTQGQLIFTSHNLRVLEMLPTRQIRFSTTNPDNRYITLKGIKTTNNLRDVYLRSILLGGADEELYSGKSQSKIRRSLRKAGRYIGE</sequence>
<accession>A0A0A7P9Y4</accession>